<dbReference type="OrthoDB" id="7346546at2"/>
<evidence type="ECO:0000256" key="1">
    <source>
        <dbReference type="SAM" id="MobiDB-lite"/>
    </source>
</evidence>
<evidence type="ECO:0000256" key="2">
    <source>
        <dbReference type="SAM" id="SignalP"/>
    </source>
</evidence>
<feature type="signal peptide" evidence="2">
    <location>
        <begin position="1"/>
        <end position="28"/>
    </location>
</feature>
<evidence type="ECO:0000313" key="4">
    <source>
        <dbReference type="Proteomes" id="UP000199603"/>
    </source>
</evidence>
<protein>
    <recommendedName>
        <fullName evidence="5">DUF2796 domain-containing protein</fullName>
    </recommendedName>
</protein>
<evidence type="ECO:0000313" key="3">
    <source>
        <dbReference type="EMBL" id="SDD68707.1"/>
    </source>
</evidence>
<dbReference type="EMBL" id="FNAG01000005">
    <property type="protein sequence ID" value="SDD68707.1"/>
    <property type="molecule type" value="Genomic_DNA"/>
</dbReference>
<proteinExistence type="predicted"/>
<organism evidence="3 4">
    <name type="scientific">Aquimonas voraii</name>
    <dbReference type="NCBI Taxonomy" id="265719"/>
    <lineage>
        <taxon>Bacteria</taxon>
        <taxon>Pseudomonadati</taxon>
        <taxon>Pseudomonadota</taxon>
        <taxon>Gammaproteobacteria</taxon>
        <taxon>Lysobacterales</taxon>
        <taxon>Lysobacteraceae</taxon>
        <taxon>Aquimonas</taxon>
    </lineage>
</organism>
<dbReference type="STRING" id="265719.SAMN04488509_105142"/>
<feature type="compositionally biased region" description="Low complexity" evidence="1">
    <location>
        <begin position="36"/>
        <end position="45"/>
    </location>
</feature>
<feature type="compositionally biased region" description="Basic and acidic residues" evidence="1">
    <location>
        <begin position="133"/>
        <end position="154"/>
    </location>
</feature>
<evidence type="ECO:0008006" key="5">
    <source>
        <dbReference type="Google" id="ProtNLM"/>
    </source>
</evidence>
<dbReference type="AlphaFoldDB" id="A0A1G6WU34"/>
<sequence length="217" mass="23339">MRTRLPRLHPSSLLLLACALPGLGLAQAHGDHAHEPAPAGAAPREQGAHEHGAARLDVALSGGTLELQIEGAAYGFVGFERAPEGAEEVARVEQARLLLNNPSALYGWEPAAGCTVQSARIDADLPEAAGASNDHDHDHDHAHEHAHEGHDHGHGGHSSWRVYHRFECSRPEALGAIEVRLFQHFSKLERIDYQLVTDTAQDGGRLAPGQSVIRLQP</sequence>
<gene>
    <name evidence="3" type="ORF">SAMN04488509_105142</name>
</gene>
<dbReference type="RefSeq" id="WP_091242361.1">
    <property type="nucleotide sequence ID" value="NZ_FNAG01000005.1"/>
</dbReference>
<feature type="region of interest" description="Disordered" evidence="1">
    <location>
        <begin position="29"/>
        <end position="51"/>
    </location>
</feature>
<feature type="region of interest" description="Disordered" evidence="1">
    <location>
        <begin position="128"/>
        <end position="156"/>
    </location>
</feature>
<accession>A0A1G6WU34</accession>
<dbReference type="Pfam" id="PF10986">
    <property type="entry name" value="ZrgA"/>
    <property type="match status" value="1"/>
</dbReference>
<feature type="chain" id="PRO_5011557215" description="DUF2796 domain-containing protein" evidence="2">
    <location>
        <begin position="29"/>
        <end position="217"/>
    </location>
</feature>
<dbReference type="Proteomes" id="UP000199603">
    <property type="component" value="Unassembled WGS sequence"/>
</dbReference>
<keyword evidence="4" id="KW-1185">Reference proteome</keyword>
<dbReference type="InterPro" id="IPR021253">
    <property type="entry name" value="ZrgA-like"/>
</dbReference>
<keyword evidence="2" id="KW-0732">Signal</keyword>
<reference evidence="3 4" key="1">
    <citation type="submission" date="2016-10" db="EMBL/GenBank/DDBJ databases">
        <authorList>
            <person name="de Groot N.N."/>
        </authorList>
    </citation>
    <scope>NUCLEOTIDE SEQUENCE [LARGE SCALE GENOMIC DNA]</scope>
    <source>
        <strain evidence="3 4">DSM 16957</strain>
    </source>
</reference>
<name>A0A1G6WU34_9GAMM</name>
<dbReference type="PROSITE" id="PS51257">
    <property type="entry name" value="PROKAR_LIPOPROTEIN"/>
    <property type="match status" value="1"/>
</dbReference>